<feature type="domain" description="HNH nuclease" evidence="3">
    <location>
        <begin position="123"/>
        <end position="168"/>
    </location>
</feature>
<feature type="compositionally biased region" description="Basic residues" evidence="2">
    <location>
        <begin position="316"/>
        <end position="326"/>
    </location>
</feature>
<dbReference type="InterPro" id="IPR003615">
    <property type="entry name" value="HNH_nuc"/>
</dbReference>
<proteinExistence type="predicted"/>
<dbReference type="InterPro" id="IPR011990">
    <property type="entry name" value="TPR-like_helical_dom_sf"/>
</dbReference>
<dbReference type="SUPFAM" id="SSF48452">
    <property type="entry name" value="TPR-like"/>
    <property type="match status" value="1"/>
</dbReference>
<evidence type="ECO:0000256" key="2">
    <source>
        <dbReference type="SAM" id="MobiDB-lite"/>
    </source>
</evidence>
<sequence>MAQASITPFQAFKNALTKPWDKIKTADTKAEWADIIKEVLPQVTALNLRSILSDWESDTPLPAQTAQGAADLVQRMQKLETTKNSLLEILRSTLSPNPVLQLNIMALRIGEYHYSMAVGGRAIVKAAHLLPRGAKDNMRLFGLGKKHINSPRNILLLCKTVEEAYDRLMVMDPSLYAEPALPSAQSFRVLDGKQLLVSPGKMPFRRILSFHASLSHRLAAYMGWSTADGFTPYEELSQDEERRSRANPDGTLPAPTFDYVTSLRLAAESEYWAGRPTPAPAAPAPAAAAPAAPAAPASAAPAPAAPAPAAPAAPARNRHRQKKHSKALTGKMNRGYLALASDQFTTAINHFQHVLDIDPLNVVANNKSICYLYTCNLAQAITSIEDFILKRPEATLYKYFVKSFTQSSPMKLT</sequence>
<dbReference type="AlphaFoldDB" id="A0A2P6MQ42"/>
<gene>
    <name evidence="4" type="ORF">PROFUN_10199</name>
</gene>
<protein>
    <submittedName>
        <fullName evidence="4">Translation initiation factor IF-2</fullName>
    </submittedName>
</protein>
<dbReference type="Pfam" id="PF13391">
    <property type="entry name" value="HNH_2"/>
    <property type="match status" value="1"/>
</dbReference>
<reference evidence="4 5" key="1">
    <citation type="journal article" date="2018" name="Genome Biol. Evol.">
        <title>Multiple Roots of Fruiting Body Formation in Amoebozoa.</title>
        <authorList>
            <person name="Hillmann F."/>
            <person name="Forbes G."/>
            <person name="Novohradska S."/>
            <person name="Ferling I."/>
            <person name="Riege K."/>
            <person name="Groth M."/>
            <person name="Westermann M."/>
            <person name="Marz M."/>
            <person name="Spaller T."/>
            <person name="Winckler T."/>
            <person name="Schaap P."/>
            <person name="Glockner G."/>
        </authorList>
    </citation>
    <scope>NUCLEOTIDE SEQUENCE [LARGE SCALE GENOMIC DNA]</scope>
    <source>
        <strain evidence="4 5">Jena</strain>
    </source>
</reference>
<dbReference type="EMBL" id="MDYQ01000539">
    <property type="protein sequence ID" value="PRP73829.1"/>
    <property type="molecule type" value="Genomic_DNA"/>
</dbReference>
<organism evidence="4 5">
    <name type="scientific">Planoprotostelium fungivorum</name>
    <dbReference type="NCBI Taxonomy" id="1890364"/>
    <lineage>
        <taxon>Eukaryota</taxon>
        <taxon>Amoebozoa</taxon>
        <taxon>Evosea</taxon>
        <taxon>Variosea</taxon>
        <taxon>Cavosteliida</taxon>
        <taxon>Cavosteliaceae</taxon>
        <taxon>Planoprotostelium</taxon>
    </lineage>
</organism>
<keyword evidence="4" id="KW-0396">Initiation factor</keyword>
<keyword evidence="1" id="KW-0802">TPR repeat</keyword>
<feature type="repeat" description="TPR" evidence="1">
    <location>
        <begin position="328"/>
        <end position="361"/>
    </location>
</feature>
<dbReference type="InParanoid" id="A0A2P6MQ42"/>
<dbReference type="GO" id="GO:0003743">
    <property type="term" value="F:translation initiation factor activity"/>
    <property type="evidence" value="ECO:0007669"/>
    <property type="project" value="UniProtKB-KW"/>
</dbReference>
<evidence type="ECO:0000256" key="1">
    <source>
        <dbReference type="PROSITE-ProRule" id="PRU00339"/>
    </source>
</evidence>
<dbReference type="Proteomes" id="UP000241769">
    <property type="component" value="Unassembled WGS sequence"/>
</dbReference>
<feature type="region of interest" description="Disordered" evidence="2">
    <location>
        <begin position="235"/>
        <end position="255"/>
    </location>
</feature>
<keyword evidence="4" id="KW-0648">Protein biosynthesis</keyword>
<dbReference type="Gene3D" id="1.25.40.10">
    <property type="entry name" value="Tetratricopeptide repeat domain"/>
    <property type="match status" value="1"/>
</dbReference>
<dbReference type="STRING" id="1890364.A0A2P6MQ42"/>
<evidence type="ECO:0000313" key="4">
    <source>
        <dbReference type="EMBL" id="PRP73829.1"/>
    </source>
</evidence>
<name>A0A2P6MQ42_9EUKA</name>
<feature type="region of interest" description="Disordered" evidence="2">
    <location>
        <begin position="296"/>
        <end position="327"/>
    </location>
</feature>
<accession>A0A2P6MQ42</accession>
<evidence type="ECO:0000313" key="5">
    <source>
        <dbReference type="Proteomes" id="UP000241769"/>
    </source>
</evidence>
<keyword evidence="5" id="KW-1185">Reference proteome</keyword>
<evidence type="ECO:0000259" key="3">
    <source>
        <dbReference type="Pfam" id="PF13391"/>
    </source>
</evidence>
<dbReference type="PROSITE" id="PS50005">
    <property type="entry name" value="TPR"/>
    <property type="match status" value="1"/>
</dbReference>
<comment type="caution">
    <text evidence="4">The sequence shown here is derived from an EMBL/GenBank/DDBJ whole genome shotgun (WGS) entry which is preliminary data.</text>
</comment>
<dbReference type="InterPro" id="IPR019734">
    <property type="entry name" value="TPR_rpt"/>
</dbReference>